<evidence type="ECO:0000313" key="3">
    <source>
        <dbReference type="Proteomes" id="UP000006868"/>
    </source>
</evidence>
<keyword evidence="1" id="KW-0472">Membrane</keyword>
<dbReference type="AlphaFoldDB" id="A0A0D5ZCQ7"/>
<dbReference type="Proteomes" id="UP000006868">
    <property type="component" value="Plasmid pSC2"/>
</dbReference>
<dbReference type="KEGG" id="ppm:PPSC2_26475"/>
<name>A0A0D5ZCQ7_PAEPS</name>
<evidence type="ECO:0000313" key="2">
    <source>
        <dbReference type="EMBL" id="AKA44354.1"/>
    </source>
</evidence>
<gene>
    <name evidence="2" type="ORF">PPSC2_26475</name>
</gene>
<reference evidence="2 3" key="1">
    <citation type="journal article" date="2011" name="J. Bacteriol.">
        <title>Complete genome sequence of Paenibacillus polymyxa SC2, a strain of plant growth-promoting Rhizobacterium with broad-spectrum antimicrobial activity.</title>
        <authorList>
            <person name="Ma M."/>
            <person name="Wang C."/>
            <person name="Ding Y."/>
            <person name="Li L."/>
            <person name="Shen D."/>
            <person name="Jiang X."/>
            <person name="Guan D."/>
            <person name="Cao F."/>
            <person name="Chen H."/>
            <person name="Feng R."/>
            <person name="Wang X."/>
            <person name="Ge Y."/>
            <person name="Yao L."/>
            <person name="Bing X."/>
            <person name="Yang X."/>
            <person name="Li J."/>
            <person name="Du B."/>
        </authorList>
    </citation>
    <scope>NUCLEOTIDE SEQUENCE [LARGE SCALE GENOMIC DNA]</scope>
    <source>
        <strain evidence="2 3">SC2</strain>
        <plasmid evidence="3">pSC2</plasmid>
    </source>
</reference>
<feature type="transmembrane region" description="Helical" evidence="1">
    <location>
        <begin position="5"/>
        <end position="26"/>
    </location>
</feature>
<keyword evidence="2" id="KW-0614">Plasmid</keyword>
<organism evidence="2 3">
    <name type="scientific">Paenibacillus polymyxa (strain SC2)</name>
    <name type="common">Bacillus polymyxa</name>
    <dbReference type="NCBI Taxonomy" id="886882"/>
    <lineage>
        <taxon>Bacteria</taxon>
        <taxon>Bacillati</taxon>
        <taxon>Bacillota</taxon>
        <taxon>Bacilli</taxon>
        <taxon>Bacillales</taxon>
        <taxon>Paenibacillaceae</taxon>
        <taxon>Paenibacillus</taxon>
    </lineage>
</organism>
<sequence length="135" mass="16333">MIALYLLYFSIFTVVYMHIESCLSYVEFLPYMLIGSFILARYTRLILEDMTTAEENRLSKENHPLGRNRIEPLSYQKYYRKKEYSIADVSVILFYLPAWTLYMFGYLIRLVARFVRRMFVQFINIKVYIKRSSKD</sequence>
<feature type="transmembrane region" description="Helical" evidence="1">
    <location>
        <begin position="84"/>
        <end position="108"/>
    </location>
</feature>
<dbReference type="PATRIC" id="fig|886882.15.peg.5581"/>
<accession>A0A0D5ZCQ7</accession>
<keyword evidence="1" id="KW-0812">Transmembrane</keyword>
<evidence type="ECO:0000256" key="1">
    <source>
        <dbReference type="SAM" id="Phobius"/>
    </source>
</evidence>
<proteinExistence type="predicted"/>
<geneLocation type="plasmid" evidence="2 3">
    <name>pSC2</name>
</geneLocation>
<protein>
    <submittedName>
        <fullName evidence="2">Uncharacterized protein</fullName>
    </submittedName>
</protein>
<dbReference type="EMBL" id="CP002214">
    <property type="protein sequence ID" value="AKA44354.1"/>
    <property type="molecule type" value="Genomic_DNA"/>
</dbReference>
<dbReference type="HOGENOM" id="CLU_1883724_0_0_9"/>
<keyword evidence="1" id="KW-1133">Transmembrane helix</keyword>